<accession>A0ABQ1ILV1</accession>
<dbReference type="InterPro" id="IPR018062">
    <property type="entry name" value="HTH_AraC-typ_CS"/>
</dbReference>
<dbReference type="PROSITE" id="PS01124">
    <property type="entry name" value="HTH_ARAC_FAMILY_2"/>
    <property type="match status" value="1"/>
</dbReference>
<evidence type="ECO:0000313" key="6">
    <source>
        <dbReference type="EMBL" id="GGB44367.1"/>
    </source>
</evidence>
<organism evidence="6 7">
    <name type="scientific">Tistrella bauzanensis</name>
    <dbReference type="NCBI Taxonomy" id="657419"/>
    <lineage>
        <taxon>Bacteria</taxon>
        <taxon>Pseudomonadati</taxon>
        <taxon>Pseudomonadota</taxon>
        <taxon>Alphaproteobacteria</taxon>
        <taxon>Geminicoccales</taxon>
        <taxon>Geminicoccaceae</taxon>
        <taxon>Tistrella</taxon>
    </lineage>
</organism>
<keyword evidence="2" id="KW-0238">DNA-binding</keyword>
<dbReference type="Gene3D" id="1.10.10.60">
    <property type="entry name" value="Homeodomain-like"/>
    <property type="match status" value="1"/>
</dbReference>
<dbReference type="PANTHER" id="PTHR43130">
    <property type="entry name" value="ARAC-FAMILY TRANSCRIPTIONAL REGULATOR"/>
    <property type="match status" value="1"/>
</dbReference>
<proteinExistence type="predicted"/>
<dbReference type="InterPro" id="IPR029062">
    <property type="entry name" value="Class_I_gatase-like"/>
</dbReference>
<dbReference type="InterPro" id="IPR002818">
    <property type="entry name" value="DJ-1/PfpI"/>
</dbReference>
<dbReference type="EMBL" id="BMDZ01000031">
    <property type="protein sequence ID" value="GGB44367.1"/>
    <property type="molecule type" value="Genomic_DNA"/>
</dbReference>
<protein>
    <submittedName>
        <fullName evidence="6">AraC family transcriptional regulator</fullName>
    </submittedName>
</protein>
<dbReference type="SMART" id="SM00342">
    <property type="entry name" value="HTH_ARAC"/>
    <property type="match status" value="1"/>
</dbReference>
<dbReference type="InterPro" id="IPR018060">
    <property type="entry name" value="HTH_AraC"/>
</dbReference>
<dbReference type="CDD" id="cd03137">
    <property type="entry name" value="GATase1_AraC_1"/>
    <property type="match status" value="1"/>
</dbReference>
<evidence type="ECO:0000256" key="2">
    <source>
        <dbReference type="ARBA" id="ARBA00023125"/>
    </source>
</evidence>
<dbReference type="InterPro" id="IPR009057">
    <property type="entry name" value="Homeodomain-like_sf"/>
</dbReference>
<dbReference type="PROSITE" id="PS00041">
    <property type="entry name" value="HTH_ARAC_FAMILY_1"/>
    <property type="match status" value="1"/>
</dbReference>
<dbReference type="SUPFAM" id="SSF46689">
    <property type="entry name" value="Homeodomain-like"/>
    <property type="match status" value="2"/>
</dbReference>
<evidence type="ECO:0000256" key="1">
    <source>
        <dbReference type="ARBA" id="ARBA00023015"/>
    </source>
</evidence>
<feature type="region of interest" description="Disordered" evidence="4">
    <location>
        <begin position="304"/>
        <end position="329"/>
    </location>
</feature>
<keyword evidence="3" id="KW-0804">Transcription</keyword>
<evidence type="ECO:0000256" key="4">
    <source>
        <dbReference type="SAM" id="MobiDB-lite"/>
    </source>
</evidence>
<evidence type="ECO:0000256" key="3">
    <source>
        <dbReference type="ARBA" id="ARBA00023163"/>
    </source>
</evidence>
<dbReference type="RefSeq" id="WP_188578720.1">
    <property type="nucleotide sequence ID" value="NZ_BMDZ01000031.1"/>
</dbReference>
<dbReference type="Pfam" id="PF01965">
    <property type="entry name" value="DJ-1_PfpI"/>
    <property type="match status" value="1"/>
</dbReference>
<gene>
    <name evidence="6" type="ORF">GCM10011505_27100</name>
</gene>
<dbReference type="Gene3D" id="3.40.50.880">
    <property type="match status" value="1"/>
</dbReference>
<dbReference type="Pfam" id="PF12833">
    <property type="entry name" value="HTH_18"/>
    <property type="match status" value="1"/>
</dbReference>
<keyword evidence="1" id="KW-0805">Transcription regulation</keyword>
<keyword evidence="7" id="KW-1185">Reference proteome</keyword>
<feature type="domain" description="HTH araC/xylS-type" evidence="5">
    <location>
        <begin position="211"/>
        <end position="309"/>
    </location>
</feature>
<evidence type="ECO:0000259" key="5">
    <source>
        <dbReference type="PROSITE" id="PS01124"/>
    </source>
</evidence>
<feature type="compositionally biased region" description="Low complexity" evidence="4">
    <location>
        <begin position="316"/>
        <end position="329"/>
    </location>
</feature>
<dbReference type="Proteomes" id="UP000603352">
    <property type="component" value="Unassembled WGS sequence"/>
</dbReference>
<sequence length="329" mass="34642">MPHLVAVLALHDVVPFDLATPCEIFSRVRLADGSAPYRLRVCGVAPRIRARAYDLCVHHGLDGLRDADTVMVPGINTPLAPVPPAAIAALQAAAARGARLASLCTGAFVLAAAGLLDGLAATTHWQASALMAARYPAVRIDPAALYVDNGRILTAAGAAAGMDLCLHMVRRDWGAAVAAAAARDAVMPLERAGGQSQFILHEPPASSAGLAPLLAWMTDNLHQTLTVDIIAARAAMSPRNLARRFREQTGTTPLQWVLTARIRRAQHLLETTTRSIEQIATDAGFDSAVTFRNRFARVTGTSPSAWRHSFGGGGPLPRAGRPATATLSA</sequence>
<dbReference type="SUPFAM" id="SSF52317">
    <property type="entry name" value="Class I glutamine amidotransferase-like"/>
    <property type="match status" value="1"/>
</dbReference>
<name>A0ABQ1ILV1_9PROT</name>
<dbReference type="InterPro" id="IPR052158">
    <property type="entry name" value="INH-QAR"/>
</dbReference>
<comment type="caution">
    <text evidence="6">The sequence shown here is derived from an EMBL/GenBank/DDBJ whole genome shotgun (WGS) entry which is preliminary data.</text>
</comment>
<reference evidence="7" key="1">
    <citation type="journal article" date="2019" name="Int. J. Syst. Evol. Microbiol.">
        <title>The Global Catalogue of Microorganisms (GCM) 10K type strain sequencing project: providing services to taxonomists for standard genome sequencing and annotation.</title>
        <authorList>
            <consortium name="The Broad Institute Genomics Platform"/>
            <consortium name="The Broad Institute Genome Sequencing Center for Infectious Disease"/>
            <person name="Wu L."/>
            <person name="Ma J."/>
        </authorList>
    </citation>
    <scope>NUCLEOTIDE SEQUENCE [LARGE SCALE GENOMIC DNA]</scope>
    <source>
        <strain evidence="7">CGMCC 1.10188</strain>
    </source>
</reference>
<dbReference type="PANTHER" id="PTHR43130:SF3">
    <property type="entry name" value="HTH-TYPE TRANSCRIPTIONAL REGULATOR RV1931C"/>
    <property type="match status" value="1"/>
</dbReference>
<evidence type="ECO:0000313" key="7">
    <source>
        <dbReference type="Proteomes" id="UP000603352"/>
    </source>
</evidence>